<dbReference type="Gene3D" id="1.10.890.20">
    <property type="match status" value="1"/>
</dbReference>
<accession>A0A9W7G7D9</accession>
<feature type="compositionally biased region" description="Polar residues" evidence="1">
    <location>
        <begin position="257"/>
        <end position="271"/>
    </location>
</feature>
<feature type="chain" id="PRO_5040900268" evidence="2">
    <location>
        <begin position="23"/>
        <end position="732"/>
    </location>
</feature>
<dbReference type="AlphaFoldDB" id="A0A9W7G7D9"/>
<dbReference type="OrthoDB" id="18193at2759"/>
<feature type="compositionally biased region" description="Basic and acidic residues" evidence="1">
    <location>
        <begin position="652"/>
        <end position="664"/>
    </location>
</feature>
<dbReference type="EMBL" id="BRYA01000084">
    <property type="protein sequence ID" value="GMI38338.1"/>
    <property type="molecule type" value="Genomic_DNA"/>
</dbReference>
<evidence type="ECO:0000256" key="2">
    <source>
        <dbReference type="SAM" id="SignalP"/>
    </source>
</evidence>
<feature type="region of interest" description="Disordered" evidence="1">
    <location>
        <begin position="214"/>
        <end position="239"/>
    </location>
</feature>
<gene>
    <name evidence="3" type="ORF">TrCOL_g2825</name>
</gene>
<evidence type="ECO:0000313" key="3">
    <source>
        <dbReference type="EMBL" id="GMI38338.1"/>
    </source>
</evidence>
<dbReference type="InterPro" id="IPR016088">
    <property type="entry name" value="Chalcone_isomerase_3-sand"/>
</dbReference>
<feature type="region of interest" description="Disordered" evidence="1">
    <location>
        <begin position="639"/>
        <end position="664"/>
    </location>
</feature>
<reference evidence="4" key="1">
    <citation type="journal article" date="2023" name="Commun. Biol.">
        <title>Genome analysis of Parmales, the sister group of diatoms, reveals the evolutionary specialization of diatoms from phago-mixotrophs to photoautotrophs.</title>
        <authorList>
            <person name="Ban H."/>
            <person name="Sato S."/>
            <person name="Yoshikawa S."/>
            <person name="Yamada K."/>
            <person name="Nakamura Y."/>
            <person name="Ichinomiya M."/>
            <person name="Sato N."/>
            <person name="Blanc-Mathieu R."/>
            <person name="Endo H."/>
            <person name="Kuwata A."/>
            <person name="Ogata H."/>
        </authorList>
    </citation>
    <scope>NUCLEOTIDE SEQUENCE [LARGE SCALE GENOMIC DNA]</scope>
</reference>
<evidence type="ECO:0000313" key="4">
    <source>
        <dbReference type="Proteomes" id="UP001165065"/>
    </source>
</evidence>
<dbReference type="PANTHER" id="PTHR47284">
    <property type="entry name" value="FATTY-ACID-BINDING PROTEIN 2"/>
    <property type="match status" value="1"/>
</dbReference>
<dbReference type="Gene3D" id="3.50.70.10">
    <property type="match status" value="1"/>
</dbReference>
<proteinExistence type="predicted"/>
<name>A0A9W7G7D9_9STRA</name>
<comment type="caution">
    <text evidence="3">The sequence shown here is derived from an EMBL/GenBank/DDBJ whole genome shotgun (WGS) entry which is preliminary data.</text>
</comment>
<organism evidence="3 4">
    <name type="scientific">Triparma columacea</name>
    <dbReference type="NCBI Taxonomy" id="722753"/>
    <lineage>
        <taxon>Eukaryota</taxon>
        <taxon>Sar</taxon>
        <taxon>Stramenopiles</taxon>
        <taxon>Ochrophyta</taxon>
        <taxon>Bolidophyceae</taxon>
        <taxon>Parmales</taxon>
        <taxon>Triparmaceae</taxon>
        <taxon>Triparma</taxon>
    </lineage>
</organism>
<dbReference type="Proteomes" id="UP001165065">
    <property type="component" value="Unassembled WGS sequence"/>
</dbReference>
<keyword evidence="4" id="KW-1185">Reference proteome</keyword>
<evidence type="ECO:0000256" key="1">
    <source>
        <dbReference type="SAM" id="MobiDB-lite"/>
    </source>
</evidence>
<sequence length="732" mass="80690">MARARVRFLVLIFHLYASLTNRRDFDTLSGSFGPSLLTPQSVGANLISHAETRSLNINSIYWLQSASSASSCLTYTSYQPCGDNGLWEIRSKDGRGRGGEKEEREGYEIRLYEEGGGVREKGGAGRKVDRALKYLKLRKRSTSASTSECLNLLPSNSFSLRPCGRTPSWRDEFGHLYQGDECIREEGGEEGEEGECKRFSFIPYTPIGGREGGVGEAAVEEEERLHQTPLNQPNYQNKLDTSSRLKPLAHHIIHPANPTSHMSLSSHNTPQSPTPPKAPLSQPLHTSSSSPNDLHIPTLELPSNPYIQTPSQATYHDPSTGLEYPTRLDVGTDRGQTLVGIGIYTRTYFKIKVYGVSFYVDADDVRSDSAMRGYAGYGKEELGEDEGMYKCLMEMGCEGRGGGMKSSGFGRTISLKLNMQLDAETMRNSLEADWELLTPSQKQKLTHSSFKPRPASAEAIEMLKSGSTTCTCGQTAPVDFPAANPLCCARGTTLAFTWTRGGTLEVRLNGALVDEFDDAGMARAIFYEYLREDDPISPDFRARVVEGFPSVLAPVLQLKDVNLGVGGGEERRKRKDGKAQHLKPRLQAFAMPTLGTANLRRAIEGALGALRTSAKEAVWEIEGLAEGVKRAALAKIRGGGRTQGMEAAEGGGTKEEPREEEGKRQTFQDLATHFYLLLLLMVSLPPVGTREKKVVVVWRTRQRSARRMDTIWEEPRKGGKGKGLKKSLSWCF</sequence>
<feature type="compositionally biased region" description="Polar residues" evidence="1">
    <location>
        <begin position="283"/>
        <end position="292"/>
    </location>
</feature>
<feature type="region of interest" description="Disordered" evidence="1">
    <location>
        <begin position="255"/>
        <end position="302"/>
    </location>
</feature>
<dbReference type="PANTHER" id="PTHR47284:SF3">
    <property type="entry name" value="FATTY-ACID-BINDING PROTEIN 2"/>
    <property type="match status" value="1"/>
</dbReference>
<protein>
    <submittedName>
        <fullName evidence="3">Uncharacterized protein</fullName>
    </submittedName>
</protein>
<dbReference type="InterPro" id="IPR016089">
    <property type="entry name" value="Chalcone_isomerase_bundle_sf"/>
</dbReference>
<keyword evidence="2" id="KW-0732">Signal</keyword>
<feature type="signal peptide" evidence="2">
    <location>
        <begin position="1"/>
        <end position="22"/>
    </location>
</feature>
<feature type="compositionally biased region" description="Polar residues" evidence="1">
    <location>
        <begin position="228"/>
        <end position="239"/>
    </location>
</feature>